<reference evidence="1" key="1">
    <citation type="submission" date="2014-11" db="EMBL/GenBank/DDBJ databases">
        <authorList>
            <person name="Amaro Gonzalez C."/>
        </authorList>
    </citation>
    <scope>NUCLEOTIDE SEQUENCE</scope>
</reference>
<organism evidence="1">
    <name type="scientific">Anguilla anguilla</name>
    <name type="common">European freshwater eel</name>
    <name type="synonym">Muraena anguilla</name>
    <dbReference type="NCBI Taxonomy" id="7936"/>
    <lineage>
        <taxon>Eukaryota</taxon>
        <taxon>Metazoa</taxon>
        <taxon>Chordata</taxon>
        <taxon>Craniata</taxon>
        <taxon>Vertebrata</taxon>
        <taxon>Euteleostomi</taxon>
        <taxon>Actinopterygii</taxon>
        <taxon>Neopterygii</taxon>
        <taxon>Teleostei</taxon>
        <taxon>Anguilliformes</taxon>
        <taxon>Anguillidae</taxon>
        <taxon>Anguilla</taxon>
    </lineage>
</organism>
<reference evidence="1" key="2">
    <citation type="journal article" date="2015" name="Fish Shellfish Immunol.">
        <title>Early steps in the European eel (Anguilla anguilla)-Vibrio vulnificus interaction in the gills: Role of the RtxA13 toxin.</title>
        <authorList>
            <person name="Callol A."/>
            <person name="Pajuelo D."/>
            <person name="Ebbesson L."/>
            <person name="Teles M."/>
            <person name="MacKenzie S."/>
            <person name="Amaro C."/>
        </authorList>
    </citation>
    <scope>NUCLEOTIDE SEQUENCE</scope>
</reference>
<proteinExistence type="predicted"/>
<protein>
    <submittedName>
        <fullName evidence="1">Uncharacterized protein</fullName>
    </submittedName>
</protein>
<name>A0A0E9S9N4_ANGAN</name>
<dbReference type="AlphaFoldDB" id="A0A0E9S9N4"/>
<dbReference type="EMBL" id="GBXM01071192">
    <property type="protein sequence ID" value="JAH37385.1"/>
    <property type="molecule type" value="Transcribed_RNA"/>
</dbReference>
<evidence type="ECO:0000313" key="1">
    <source>
        <dbReference type="EMBL" id="JAH37385.1"/>
    </source>
</evidence>
<accession>A0A0E9S9N4</accession>
<sequence>MKLKSWERSLSACLCCYCICPENSVSAFGQPVKCLYMHRKWMFEL</sequence>